<dbReference type="InterPro" id="IPR004358">
    <property type="entry name" value="Sig_transdc_His_kin-like_C"/>
</dbReference>
<keyword evidence="7" id="KW-0418">Kinase</keyword>
<dbReference type="AlphaFoldDB" id="A0A6G4A244"/>
<dbReference type="InterPro" id="IPR036890">
    <property type="entry name" value="HATPase_C_sf"/>
</dbReference>
<dbReference type="PANTHER" id="PTHR34220">
    <property type="entry name" value="SENSOR HISTIDINE KINASE YPDA"/>
    <property type="match status" value="1"/>
</dbReference>
<feature type="transmembrane region" description="Helical" evidence="5">
    <location>
        <begin position="12"/>
        <end position="34"/>
    </location>
</feature>
<feature type="coiled-coil region" evidence="4">
    <location>
        <begin position="348"/>
        <end position="378"/>
    </location>
</feature>
<evidence type="ECO:0000256" key="4">
    <source>
        <dbReference type="SAM" id="Coils"/>
    </source>
</evidence>
<evidence type="ECO:0000313" key="7">
    <source>
        <dbReference type="EMBL" id="NEW07717.1"/>
    </source>
</evidence>
<dbReference type="GO" id="GO:0016020">
    <property type="term" value="C:membrane"/>
    <property type="evidence" value="ECO:0007669"/>
    <property type="project" value="InterPro"/>
</dbReference>
<name>A0A6G4A244_9BACL</name>
<evidence type="ECO:0000256" key="2">
    <source>
        <dbReference type="ARBA" id="ARBA00012438"/>
    </source>
</evidence>
<organism evidence="7">
    <name type="scientific">Paenibacillus sp. SYP-B3998</name>
    <dbReference type="NCBI Taxonomy" id="2678564"/>
    <lineage>
        <taxon>Bacteria</taxon>
        <taxon>Bacillati</taxon>
        <taxon>Bacillota</taxon>
        <taxon>Bacilli</taxon>
        <taxon>Bacillales</taxon>
        <taxon>Paenibacillaceae</taxon>
        <taxon>Paenibacillus</taxon>
    </lineage>
</organism>
<dbReference type="InterPro" id="IPR010559">
    <property type="entry name" value="Sig_transdc_His_kin_internal"/>
</dbReference>
<keyword evidence="5" id="KW-0472">Membrane</keyword>
<keyword evidence="7" id="KW-0808">Transferase</keyword>
<feature type="transmembrane region" description="Helical" evidence="5">
    <location>
        <begin position="287"/>
        <end position="309"/>
    </location>
</feature>
<feature type="domain" description="Histidine kinase/HSP90-like ATPase" evidence="6">
    <location>
        <begin position="465"/>
        <end position="570"/>
    </location>
</feature>
<dbReference type="SMART" id="SM00387">
    <property type="entry name" value="HATPase_c"/>
    <property type="match status" value="1"/>
</dbReference>
<dbReference type="SUPFAM" id="SSF55874">
    <property type="entry name" value="ATPase domain of HSP90 chaperone/DNA topoisomerase II/histidine kinase"/>
    <property type="match status" value="1"/>
</dbReference>
<reference evidence="7" key="1">
    <citation type="submission" date="2020-02" db="EMBL/GenBank/DDBJ databases">
        <authorList>
            <person name="Shen X.-R."/>
            <person name="Zhang Y.-X."/>
        </authorList>
    </citation>
    <scope>NUCLEOTIDE SEQUENCE</scope>
    <source>
        <strain evidence="7">SYP-B3998</strain>
    </source>
</reference>
<keyword evidence="5" id="KW-1133">Transmembrane helix</keyword>
<dbReference type="Pfam" id="PF02518">
    <property type="entry name" value="HATPase_c"/>
    <property type="match status" value="1"/>
</dbReference>
<comment type="caution">
    <text evidence="7">The sequence shown here is derived from an EMBL/GenBank/DDBJ whole genome shotgun (WGS) entry which is preliminary data.</text>
</comment>
<keyword evidence="5" id="KW-0812">Transmembrane</keyword>
<protein>
    <recommendedName>
        <fullName evidence="2">histidine kinase</fullName>
        <ecNumber evidence="2">2.7.13.3</ecNumber>
    </recommendedName>
</protein>
<dbReference type="Pfam" id="PF06580">
    <property type="entry name" value="His_kinase"/>
    <property type="match status" value="1"/>
</dbReference>
<dbReference type="PANTHER" id="PTHR34220:SF7">
    <property type="entry name" value="SENSOR HISTIDINE KINASE YPDA"/>
    <property type="match status" value="1"/>
</dbReference>
<sequence length="586" mass="66824">MFNVFKRVRIGRLFFGSFALFIALLLLVFSWISYSLTSRELAGNTSIYQQDILNELNKRLATQLNSIEQMSLAASRNIDIIGFDPFESDLFERNRRKKDLSDLLASITYSTTMVQSIYLYIEHPFLADAQGPVRVYDLQKVKEEEWFPDIQNNDFAWMKERTIETNTGTLPVISFARKLYNNSGKYVGMLLLNVKASEIESLIRGETEARSRLLFDAGGRKIASIGDSHLQASELEKIKLIKEKSGSVHLATNQQSESLLVWSKSPSNWTLVEVTPWKNIVHGSVRLALILLTVGISAIFIASFFTLFISRQFTRPIKSLVAFMGKLPDRGFVSDLPKDYSNEFGNLFNGYRKQMERIEELLDSLKAQHKRQREAEIQALQAMINPHFLYNTLDQLNWLAIDSGQDKISKILSLMGKMFRIGLSNGETLISIADEITHVECYLQIQQIRWGDRLTFAISVDVGAKDLYIPRLTLQPFIENAIIHGFHGRKSGEIRVSVQLLNQDIHLRVLDNGVGLRTDWDQPKARKTGGYGLRNVKERIAAYFGSPYGVQITSEEGHGTEVTIRLPQIPNKEDVEERYHVENTHH</sequence>
<dbReference type="InterPro" id="IPR003594">
    <property type="entry name" value="HATPase_dom"/>
</dbReference>
<dbReference type="PRINTS" id="PR00344">
    <property type="entry name" value="BCTRLSENSOR"/>
</dbReference>
<dbReference type="InterPro" id="IPR050640">
    <property type="entry name" value="Bact_2-comp_sensor_kinase"/>
</dbReference>
<keyword evidence="3" id="KW-0902">Two-component regulatory system</keyword>
<dbReference type="Gene3D" id="6.10.340.10">
    <property type="match status" value="1"/>
</dbReference>
<dbReference type="EC" id="2.7.13.3" evidence="2"/>
<accession>A0A6G4A244</accession>
<dbReference type="GO" id="GO:0000155">
    <property type="term" value="F:phosphorelay sensor kinase activity"/>
    <property type="evidence" value="ECO:0007669"/>
    <property type="project" value="InterPro"/>
</dbReference>
<gene>
    <name evidence="7" type="ORF">GK047_17080</name>
</gene>
<keyword evidence="4" id="KW-0175">Coiled coil</keyword>
<evidence type="ECO:0000256" key="1">
    <source>
        <dbReference type="ARBA" id="ARBA00000085"/>
    </source>
</evidence>
<comment type="catalytic activity">
    <reaction evidence="1">
        <text>ATP + protein L-histidine = ADP + protein N-phospho-L-histidine.</text>
        <dbReference type="EC" id="2.7.13.3"/>
    </reaction>
</comment>
<evidence type="ECO:0000256" key="5">
    <source>
        <dbReference type="SAM" id="Phobius"/>
    </source>
</evidence>
<evidence type="ECO:0000259" key="6">
    <source>
        <dbReference type="SMART" id="SM00387"/>
    </source>
</evidence>
<dbReference type="EMBL" id="JAAIKC010000006">
    <property type="protein sequence ID" value="NEW07717.1"/>
    <property type="molecule type" value="Genomic_DNA"/>
</dbReference>
<evidence type="ECO:0000256" key="3">
    <source>
        <dbReference type="ARBA" id="ARBA00023012"/>
    </source>
</evidence>
<proteinExistence type="predicted"/>
<dbReference type="Gene3D" id="3.30.565.10">
    <property type="entry name" value="Histidine kinase-like ATPase, C-terminal domain"/>
    <property type="match status" value="1"/>
</dbReference>